<comment type="caution">
    <text evidence="22">The sequence shown here is derived from an EMBL/GenBank/DDBJ whole genome shotgun (WGS) entry which is preliminary data.</text>
</comment>
<keyword evidence="9" id="KW-0067">ATP-binding</keyword>
<dbReference type="Gene3D" id="3.30.450.20">
    <property type="entry name" value="PAS domain"/>
    <property type="match status" value="2"/>
</dbReference>
<evidence type="ECO:0000256" key="14">
    <source>
        <dbReference type="ARBA" id="ARBA00058004"/>
    </source>
</evidence>
<dbReference type="PANTHER" id="PTHR45339:SF1">
    <property type="entry name" value="HYBRID SIGNAL TRANSDUCTION HISTIDINE KINASE J"/>
    <property type="match status" value="1"/>
</dbReference>
<dbReference type="InterPro" id="IPR011006">
    <property type="entry name" value="CheY-like_superfamily"/>
</dbReference>
<evidence type="ECO:0000256" key="5">
    <source>
        <dbReference type="ARBA" id="ARBA00022553"/>
    </source>
</evidence>
<dbReference type="InterPro" id="IPR003661">
    <property type="entry name" value="HisK_dim/P_dom"/>
</dbReference>
<dbReference type="Gene3D" id="3.30.565.10">
    <property type="entry name" value="Histidine kinase-like ATPase, C-terminal domain"/>
    <property type="match status" value="1"/>
</dbReference>
<dbReference type="InterPro" id="IPR036097">
    <property type="entry name" value="HisK_dim/P_sf"/>
</dbReference>
<evidence type="ECO:0000313" key="23">
    <source>
        <dbReference type="Proteomes" id="UP000540787"/>
    </source>
</evidence>
<organism evidence="22 23">
    <name type="scientific">Massilia aurea</name>
    <dbReference type="NCBI Taxonomy" id="373040"/>
    <lineage>
        <taxon>Bacteria</taxon>
        <taxon>Pseudomonadati</taxon>
        <taxon>Pseudomonadota</taxon>
        <taxon>Betaproteobacteria</taxon>
        <taxon>Burkholderiales</taxon>
        <taxon>Oxalobacteraceae</taxon>
        <taxon>Telluria group</taxon>
        <taxon>Massilia</taxon>
    </lineage>
</organism>
<dbReference type="CDD" id="cd12914">
    <property type="entry name" value="PDC1_DGC_like"/>
    <property type="match status" value="1"/>
</dbReference>
<dbReference type="GO" id="GO:0000155">
    <property type="term" value="F:phosphorelay sensor kinase activity"/>
    <property type="evidence" value="ECO:0007669"/>
    <property type="project" value="InterPro"/>
</dbReference>
<dbReference type="InterPro" id="IPR001789">
    <property type="entry name" value="Sig_transdc_resp-reg_receiver"/>
</dbReference>
<dbReference type="SMART" id="SM00387">
    <property type="entry name" value="HATPase_c"/>
    <property type="match status" value="1"/>
</dbReference>
<keyword evidence="4" id="KW-1003">Cell membrane</keyword>
<dbReference type="CDD" id="cd16922">
    <property type="entry name" value="HATPase_EvgS-ArcB-TorS-like"/>
    <property type="match status" value="1"/>
</dbReference>
<dbReference type="PRINTS" id="PR00344">
    <property type="entry name" value="BCTRLSENSOR"/>
</dbReference>
<dbReference type="EMBL" id="JACHBX010000003">
    <property type="protein sequence ID" value="MBB6134830.1"/>
    <property type="molecule type" value="Genomic_DNA"/>
</dbReference>
<dbReference type="SUPFAM" id="SSF55785">
    <property type="entry name" value="PYP-like sensor domain (PAS domain)"/>
    <property type="match status" value="1"/>
</dbReference>
<dbReference type="SUPFAM" id="SSF52172">
    <property type="entry name" value="CheY-like"/>
    <property type="match status" value="1"/>
</dbReference>
<dbReference type="InterPro" id="IPR008207">
    <property type="entry name" value="Sig_transdc_His_kin_Hpt_dom"/>
</dbReference>
<keyword evidence="11" id="KW-0902">Two-component regulatory system</keyword>
<dbReference type="RefSeq" id="WP_183555498.1">
    <property type="nucleotide sequence ID" value="NZ_JACHBX010000003.1"/>
</dbReference>
<evidence type="ECO:0000256" key="1">
    <source>
        <dbReference type="ARBA" id="ARBA00000085"/>
    </source>
</evidence>
<dbReference type="SMART" id="SM00388">
    <property type="entry name" value="HisKA"/>
    <property type="match status" value="1"/>
</dbReference>
<evidence type="ECO:0000256" key="16">
    <source>
        <dbReference type="PROSITE-ProRule" id="PRU00110"/>
    </source>
</evidence>
<evidence type="ECO:0000259" key="19">
    <source>
        <dbReference type="PROSITE" id="PS50109"/>
    </source>
</evidence>
<gene>
    <name evidence="22" type="ORF">HD842_002988</name>
</gene>
<evidence type="ECO:0000256" key="18">
    <source>
        <dbReference type="SAM" id="Phobius"/>
    </source>
</evidence>
<dbReference type="CDD" id="cd00082">
    <property type="entry name" value="HisKA"/>
    <property type="match status" value="1"/>
</dbReference>
<keyword evidence="5 17" id="KW-0597">Phosphoprotein</keyword>
<reference evidence="22 23" key="1">
    <citation type="submission" date="2020-08" db="EMBL/GenBank/DDBJ databases">
        <title>The Agave Microbiome: Exploring the role of microbial communities in plant adaptations to desert environments.</title>
        <authorList>
            <person name="Partida-Martinez L.P."/>
        </authorList>
    </citation>
    <scope>NUCLEOTIDE SEQUENCE [LARGE SCALE GENOMIC DNA]</scope>
    <source>
        <strain evidence="22 23">AT3.2</strain>
    </source>
</reference>
<dbReference type="SUPFAM" id="SSF47226">
    <property type="entry name" value="Histidine-containing phosphotransfer domain, HPT domain"/>
    <property type="match status" value="1"/>
</dbReference>
<dbReference type="PROSITE" id="PS50110">
    <property type="entry name" value="RESPONSE_REGULATORY"/>
    <property type="match status" value="1"/>
</dbReference>
<evidence type="ECO:0000256" key="17">
    <source>
        <dbReference type="PROSITE-ProRule" id="PRU00169"/>
    </source>
</evidence>
<keyword evidence="12" id="KW-0843">Virulence</keyword>
<dbReference type="SUPFAM" id="SSF47384">
    <property type="entry name" value="Homodimeric domain of signal transducing histidine kinase"/>
    <property type="match status" value="1"/>
</dbReference>
<keyword evidence="23" id="KW-1185">Reference proteome</keyword>
<dbReference type="GO" id="GO:0005886">
    <property type="term" value="C:plasma membrane"/>
    <property type="evidence" value="ECO:0007669"/>
    <property type="project" value="UniProtKB-SubCell"/>
</dbReference>
<dbReference type="InterPro" id="IPR000014">
    <property type="entry name" value="PAS"/>
</dbReference>
<dbReference type="FunFam" id="3.30.565.10:FF:000010">
    <property type="entry name" value="Sensor histidine kinase RcsC"/>
    <property type="match status" value="1"/>
</dbReference>
<evidence type="ECO:0000256" key="2">
    <source>
        <dbReference type="ARBA" id="ARBA00004651"/>
    </source>
</evidence>
<evidence type="ECO:0000313" key="22">
    <source>
        <dbReference type="EMBL" id="MBB6134830.1"/>
    </source>
</evidence>
<protein>
    <recommendedName>
        <fullName evidence="15">Virulence sensor protein BvgS</fullName>
        <ecNumber evidence="3">2.7.13.3</ecNumber>
    </recommendedName>
</protein>
<dbReference type="Pfam" id="PF00512">
    <property type="entry name" value="HisKA"/>
    <property type="match status" value="1"/>
</dbReference>
<dbReference type="SUPFAM" id="SSF55874">
    <property type="entry name" value="ATPase domain of HSP90 chaperone/DNA topoisomerase II/histidine kinase"/>
    <property type="match status" value="1"/>
</dbReference>
<feature type="modified residue" description="Phosphohistidine" evidence="16">
    <location>
        <position position="922"/>
    </location>
</feature>
<comment type="function">
    <text evidence="14">Member of the two-component regulatory system BvgS/BvgA. Phosphorylates BvgA via a four-step phosphorelay in response to environmental signals.</text>
</comment>
<keyword evidence="7" id="KW-0732">Signal</keyword>
<dbReference type="InterPro" id="IPR035965">
    <property type="entry name" value="PAS-like_dom_sf"/>
</dbReference>
<evidence type="ECO:0000256" key="15">
    <source>
        <dbReference type="ARBA" id="ARBA00070152"/>
    </source>
</evidence>
<evidence type="ECO:0000256" key="9">
    <source>
        <dbReference type="ARBA" id="ARBA00022840"/>
    </source>
</evidence>
<dbReference type="Gene3D" id="3.40.50.2300">
    <property type="match status" value="1"/>
</dbReference>
<keyword evidence="8" id="KW-0547">Nucleotide-binding</keyword>
<dbReference type="InterPro" id="IPR004358">
    <property type="entry name" value="Sig_transdc_His_kin-like_C"/>
</dbReference>
<dbReference type="Pfam" id="PF13188">
    <property type="entry name" value="PAS_8"/>
    <property type="match status" value="1"/>
</dbReference>
<name>A0A7X0CF39_9BURK</name>
<dbReference type="Pfam" id="PF00072">
    <property type="entry name" value="Response_reg"/>
    <property type="match status" value="1"/>
</dbReference>
<dbReference type="SMART" id="SM00448">
    <property type="entry name" value="REC"/>
    <property type="match status" value="1"/>
</dbReference>
<accession>A0A7X0CF39</accession>
<evidence type="ECO:0000256" key="13">
    <source>
        <dbReference type="ARBA" id="ARBA00023136"/>
    </source>
</evidence>
<feature type="transmembrane region" description="Helical" evidence="18">
    <location>
        <begin position="289"/>
        <end position="309"/>
    </location>
</feature>
<evidence type="ECO:0000256" key="3">
    <source>
        <dbReference type="ARBA" id="ARBA00012438"/>
    </source>
</evidence>
<feature type="modified residue" description="4-aspartylphosphate" evidence="17">
    <location>
        <position position="774"/>
    </location>
</feature>
<dbReference type="InterPro" id="IPR036890">
    <property type="entry name" value="HATPase_C_sf"/>
</dbReference>
<dbReference type="AlphaFoldDB" id="A0A7X0CF39"/>
<evidence type="ECO:0000256" key="6">
    <source>
        <dbReference type="ARBA" id="ARBA00022692"/>
    </source>
</evidence>
<evidence type="ECO:0000259" key="21">
    <source>
        <dbReference type="PROSITE" id="PS50894"/>
    </source>
</evidence>
<dbReference type="PROSITE" id="PS50109">
    <property type="entry name" value="HIS_KIN"/>
    <property type="match status" value="1"/>
</dbReference>
<dbReference type="Gene3D" id="1.20.120.160">
    <property type="entry name" value="HPT domain"/>
    <property type="match status" value="1"/>
</dbReference>
<keyword evidence="6 18" id="KW-0812">Transmembrane</keyword>
<dbReference type="Pfam" id="PF01627">
    <property type="entry name" value="Hpt"/>
    <property type="match status" value="1"/>
</dbReference>
<dbReference type="PROSITE" id="PS50894">
    <property type="entry name" value="HPT"/>
    <property type="match status" value="1"/>
</dbReference>
<evidence type="ECO:0000256" key="12">
    <source>
        <dbReference type="ARBA" id="ARBA00023026"/>
    </source>
</evidence>
<dbReference type="Gene3D" id="1.10.287.130">
    <property type="match status" value="1"/>
</dbReference>
<dbReference type="CDD" id="cd17546">
    <property type="entry name" value="REC_hyHK_CKI1_RcsC-like"/>
    <property type="match status" value="1"/>
</dbReference>
<feature type="domain" description="HPt" evidence="21">
    <location>
        <begin position="883"/>
        <end position="984"/>
    </location>
</feature>
<evidence type="ECO:0000256" key="10">
    <source>
        <dbReference type="ARBA" id="ARBA00022989"/>
    </source>
</evidence>
<dbReference type="GO" id="GO:0005524">
    <property type="term" value="F:ATP binding"/>
    <property type="evidence" value="ECO:0007669"/>
    <property type="project" value="UniProtKB-KW"/>
</dbReference>
<evidence type="ECO:0000256" key="4">
    <source>
        <dbReference type="ARBA" id="ARBA00022475"/>
    </source>
</evidence>
<dbReference type="EC" id="2.7.13.3" evidence="3"/>
<evidence type="ECO:0000259" key="20">
    <source>
        <dbReference type="PROSITE" id="PS50110"/>
    </source>
</evidence>
<dbReference type="Pfam" id="PF02518">
    <property type="entry name" value="HATPase_c"/>
    <property type="match status" value="1"/>
</dbReference>
<dbReference type="PANTHER" id="PTHR45339">
    <property type="entry name" value="HYBRID SIGNAL TRANSDUCTION HISTIDINE KINASE J"/>
    <property type="match status" value="1"/>
</dbReference>
<evidence type="ECO:0000256" key="11">
    <source>
        <dbReference type="ARBA" id="ARBA00023012"/>
    </source>
</evidence>
<comment type="subcellular location">
    <subcellularLocation>
        <location evidence="2">Cell membrane</location>
        <topology evidence="2">Multi-pass membrane protein</topology>
    </subcellularLocation>
</comment>
<evidence type="ECO:0000256" key="8">
    <source>
        <dbReference type="ARBA" id="ARBA00022741"/>
    </source>
</evidence>
<comment type="catalytic activity">
    <reaction evidence="1">
        <text>ATP + protein L-histidine = ADP + protein N-phospho-L-histidine.</text>
        <dbReference type="EC" id="2.7.13.3"/>
    </reaction>
</comment>
<dbReference type="InterPro" id="IPR005467">
    <property type="entry name" value="His_kinase_dom"/>
</dbReference>
<dbReference type="Proteomes" id="UP000540787">
    <property type="component" value="Unassembled WGS sequence"/>
</dbReference>
<dbReference type="InterPro" id="IPR003594">
    <property type="entry name" value="HATPase_dom"/>
</dbReference>
<keyword evidence="13 18" id="KW-0472">Membrane</keyword>
<keyword evidence="10 18" id="KW-1133">Transmembrane helix</keyword>
<feature type="domain" description="Histidine kinase" evidence="19">
    <location>
        <begin position="478"/>
        <end position="699"/>
    </location>
</feature>
<dbReference type="NCBIfam" id="TIGR00229">
    <property type="entry name" value="sensory_box"/>
    <property type="match status" value="1"/>
</dbReference>
<evidence type="ECO:0000256" key="7">
    <source>
        <dbReference type="ARBA" id="ARBA00022729"/>
    </source>
</evidence>
<proteinExistence type="predicted"/>
<sequence length="1066" mass="112705">MRRRYIEFAMLATALVFIGASLAYLQLTEVARLESSERARLLSLTTLLASNIQTDLEATNVALEGVVRDYLSAPDGTVADAELAARLSALVGAMPGLRAMMVFDRDGRVRAASQHDLYAHDFSRRDYVTAVRRAPSSRTLYVAEPFRSIRGDQVVTVARMVPDAAGRFAGLVLATLDPEYFTGQFRTAMYAPDVWAVVVHGGGRQLLNYPPKGNIDGTNLARPGTLFQRHSSSGKMAGILEGRVYTTGEQRVMAMATIAPAALAMDYPLVIGLSRDVTAVAAPLRHQGLTLAVLFALLATAACGALAVVQRRRAQWARQDAEQARARAAMQGVYDSEARFRTLIEDAPLAIAILRHGRFIYSNPRYRALHGYAAADDLTGLRWRAMIAAPSLAGLAQHEALIEADTPTEQHFEAIGLGKWGSSVPVYKTTAQVRLADGPATLVFAQDISAQKSAEAEMLLARDAAEAASRSKAEFLANMSHEIRSPLNAVLGFAYLLEQRAIDADARSMVRNIRVSGQSLLAIVNDILDVSKIEAGHMLIETAPFCLGELLEKVATSMRIGAAGKDLQLIVDTPPPGVGILLGDALRLEQVLLNLTGNAVKFTPNGQVALRCTLLRRDGDALVLQFSVQDTGIGIDPAAQESIFSPFTQADSSTTRRFGGTGLGLTICRQLVALMGGALVVDSAPGLGSVFSFSLPLQASTEASATAVCAAATPSGQTLRDLCVLVVDDSDINREVVQRILRDQGAETVCVGDGRQALDWLLAHPEQADVVLMDVQMPVMDGIEATRQLRRMPQFDGLPVIALTAGAFKEQQEAALEAGMCHVLSKPFDVPAMLALIARLCGSGGGGGSDGEGSGADALAGPAPAQVDDDALDVAAGLALWLDGAAYRQYLAQFLELHGDSAALIGASLAAGRPGEAAALAHKLAGVAASLALPATRVAAHEAERMLYAAMRDPGADGVAVDLAPLTQVLAQARRAIEQYLGSAPTPAPAASPVAASPVVLHAHLTSLLEALDAEALEQAEACLAALAPLLPAVTLDRVWNPLRRFDFRAAEAAVRLLMASVPATA</sequence>
<dbReference type="InterPro" id="IPR036641">
    <property type="entry name" value="HPT_dom_sf"/>
</dbReference>
<feature type="domain" description="Response regulatory" evidence="20">
    <location>
        <begin position="723"/>
        <end position="841"/>
    </location>
</feature>